<proteinExistence type="predicted"/>
<reference evidence="1" key="1">
    <citation type="submission" date="2018-03" db="EMBL/GenBank/DDBJ databases">
        <title>Cross-interface Injection: A General Nanoliter Liquid Handling Method Applied to Single Cells Genome Amplification Automated Nanoliter Liquid Handling Applied to Single Cell Multiple Displacement Amplification.</title>
        <authorList>
            <person name="Yun J."/>
            <person name="Xu P."/>
            <person name="Xu J."/>
            <person name="Dai X."/>
            <person name="Wang Y."/>
            <person name="Zheng X."/>
            <person name="Cao C."/>
            <person name="Yi Q."/>
            <person name="Zhu Y."/>
            <person name="Wang L."/>
            <person name="Dong Z."/>
            <person name="Huang Y."/>
            <person name="Huang L."/>
            <person name="Du W."/>
        </authorList>
    </citation>
    <scope>NUCLEOTIDE SEQUENCE [LARGE SCALE GENOMIC DNA]</scope>
    <source>
        <strain evidence="1">Z-D3-2</strain>
    </source>
</reference>
<protein>
    <submittedName>
        <fullName evidence="1">DUF3080 domain-containing protein</fullName>
    </submittedName>
</protein>
<accession>A0A2T4CXV5</accession>
<dbReference type="AlphaFoldDB" id="A0A2T4CXV5"/>
<name>A0A2T4CXV5_9GAMM</name>
<dbReference type="InterPro" id="IPR021431">
    <property type="entry name" value="DUF3080"/>
</dbReference>
<dbReference type="EMBL" id="PYVN01000019">
    <property type="protein sequence ID" value="PTB86396.1"/>
    <property type="molecule type" value="Genomic_DNA"/>
</dbReference>
<evidence type="ECO:0000313" key="1">
    <source>
        <dbReference type="EMBL" id="PTB86396.1"/>
    </source>
</evidence>
<comment type="caution">
    <text evidence="1">The sequence shown here is derived from an EMBL/GenBank/DDBJ whole genome shotgun (WGS) entry which is preliminary data.</text>
</comment>
<gene>
    <name evidence="1" type="ORF">C9940_02570</name>
</gene>
<dbReference type="Pfam" id="PF11279">
    <property type="entry name" value="DUF3080"/>
    <property type="match status" value="1"/>
</dbReference>
<organism evidence="1">
    <name type="scientific">Pseudidiomarina aestuarii</name>
    <dbReference type="NCBI Taxonomy" id="624146"/>
    <lineage>
        <taxon>Bacteria</taxon>
        <taxon>Pseudomonadati</taxon>
        <taxon>Pseudomonadota</taxon>
        <taxon>Gammaproteobacteria</taxon>
        <taxon>Alteromonadales</taxon>
        <taxon>Idiomarinaceae</taxon>
        <taxon>Pseudidiomarina</taxon>
    </lineage>
</organism>
<sequence length="322" mass="37797">MDEYVKRLANVLDVEPVYSDLIDIERIPRPRDRRLFIPEHDINMLDFLSLYGCELQFVVGEKNSILGRVMQPLNNLRYELRFIEASQQCLVEIKSETLRTKLAQVIEIKKQYLPRVIWNATWGTEEIAQLMSLSSGLYDPEKSQYEISSYSQDIVYVNKRVQQLLQGEYEQDLEYMGEIQQRWQYGSRAGQLQNSARLLISRLDDGTQILKQRIEQKPLCVQGKPNTQAKILESMFFKVYIEKVQPYMSAVNSGADQLFQPLARLAQLQKEVMPQTFNAYYQQTLNVDNKQNIWTLYQQRIKEHTEAWQDLLEQCGLRPTPD</sequence>